<accession>A0A2S9IBC1</accession>
<evidence type="ECO:0000313" key="1">
    <source>
        <dbReference type="EMBL" id="PRD15068.1"/>
    </source>
</evidence>
<feature type="non-terminal residue" evidence="1">
    <location>
        <position position="76"/>
    </location>
</feature>
<dbReference type="Proteomes" id="UP000239181">
    <property type="component" value="Unassembled WGS sequence"/>
</dbReference>
<reference evidence="1 2" key="1">
    <citation type="submission" date="2017-10" db="EMBL/GenBank/DDBJ databases">
        <title>Draft genome of two endophytic bacteria isolated from 'guarana' Paullinia cupana (Mart.) Ducke.</title>
        <authorList>
            <person name="Siqueira K.A."/>
            <person name="Liotti R.G."/>
            <person name="Mendes T.A."/>
            <person name="Soares M.A."/>
        </authorList>
    </citation>
    <scope>NUCLEOTIDE SEQUENCE [LARGE SCALE GENOMIC DNA]</scope>
    <source>
        <strain evidence="1 2">342</strain>
    </source>
</reference>
<dbReference type="AlphaFoldDB" id="A0A2S9IBC1"/>
<proteinExistence type="predicted"/>
<dbReference type="EMBL" id="PDET01000008">
    <property type="protein sequence ID" value="PRD15068.1"/>
    <property type="molecule type" value="Genomic_DNA"/>
</dbReference>
<dbReference type="Gene3D" id="2.30.110.50">
    <property type="match status" value="1"/>
</dbReference>
<sequence>MSAAPLSVAFSHSHHLLAVRGCDADLDVLVFEGREALSQPFSYRIEFTSSQHAISREMMLLKPASLTLQAPVDQGR</sequence>
<dbReference type="SUPFAM" id="SSF69279">
    <property type="entry name" value="Phage tail proteins"/>
    <property type="match status" value="1"/>
</dbReference>
<organism evidence="1 2">
    <name type="scientific">Pantoea coffeiphila</name>
    <dbReference type="NCBI Taxonomy" id="1465635"/>
    <lineage>
        <taxon>Bacteria</taxon>
        <taxon>Pseudomonadati</taxon>
        <taxon>Pseudomonadota</taxon>
        <taxon>Gammaproteobacteria</taxon>
        <taxon>Enterobacterales</taxon>
        <taxon>Erwiniaceae</taxon>
        <taxon>Pantoea</taxon>
    </lineage>
</organism>
<protein>
    <recommendedName>
        <fullName evidence="3">Type VI secretion system tip protein VgrG</fullName>
    </recommendedName>
</protein>
<dbReference type="RefSeq" id="WP_146114141.1">
    <property type="nucleotide sequence ID" value="NZ_PDET01000008.1"/>
</dbReference>
<evidence type="ECO:0000313" key="2">
    <source>
        <dbReference type="Proteomes" id="UP000239181"/>
    </source>
</evidence>
<comment type="caution">
    <text evidence="1">The sequence shown here is derived from an EMBL/GenBank/DDBJ whole genome shotgun (WGS) entry which is preliminary data.</text>
</comment>
<keyword evidence="2" id="KW-1185">Reference proteome</keyword>
<dbReference type="OrthoDB" id="6710627at2"/>
<name>A0A2S9IBC1_9GAMM</name>
<gene>
    <name evidence="1" type="ORF">CQW29_14090</name>
</gene>
<evidence type="ECO:0008006" key="3">
    <source>
        <dbReference type="Google" id="ProtNLM"/>
    </source>
</evidence>